<feature type="transmembrane region" description="Helical" evidence="8">
    <location>
        <begin position="12"/>
        <end position="31"/>
    </location>
</feature>
<sequence>MGRTLKYAFKYSLPMMIGYIVLGVSFGILMVGLDYPWWLPIFMSIVMYGGAMQFASVELLTASFHPINAIVLTLLVNARLLFYGLSMLDKYQTSMPKKALLAFGLTDETFALNVSLQVPQSLDPIQVYLGVTYFDYFYWVAGTVLGVAAGQALPIDYTGIEFSLSALFIINFFEQMIETKDYFAGAVGITIPLISLLVLGADHFMIPAMTGIILTFAWRFWHKSKEGVR</sequence>
<dbReference type="GO" id="GO:0005886">
    <property type="term" value="C:plasma membrane"/>
    <property type="evidence" value="ECO:0007669"/>
    <property type="project" value="UniProtKB-SubCell"/>
</dbReference>
<dbReference type="RefSeq" id="WP_102227403.1">
    <property type="nucleotide sequence ID" value="NZ_PNFY01000003.1"/>
</dbReference>
<keyword evidence="3" id="KW-0813">Transport</keyword>
<gene>
    <name evidence="9" type="ORF">CJ205_02715</name>
</gene>
<organism evidence="9 10">
    <name type="scientific">Dolosicoccus paucivorans</name>
    <dbReference type="NCBI Taxonomy" id="84521"/>
    <lineage>
        <taxon>Bacteria</taxon>
        <taxon>Bacillati</taxon>
        <taxon>Bacillota</taxon>
        <taxon>Bacilli</taxon>
        <taxon>Lactobacillales</taxon>
        <taxon>Aerococcaceae</taxon>
        <taxon>Dolosicoccus</taxon>
    </lineage>
</organism>
<feature type="transmembrane region" description="Helical" evidence="8">
    <location>
        <begin position="204"/>
        <end position="221"/>
    </location>
</feature>
<dbReference type="STRING" id="84521.SAMN04487994_100146"/>
<proteinExistence type="inferred from homology"/>
<comment type="similarity">
    <text evidence="2">Belongs to the AzlC family.</text>
</comment>
<comment type="subcellular location">
    <subcellularLocation>
        <location evidence="1">Cell membrane</location>
        <topology evidence="1">Multi-pass membrane protein</topology>
    </subcellularLocation>
</comment>
<dbReference type="EMBL" id="PNHE01000007">
    <property type="protein sequence ID" value="PMC58714.1"/>
    <property type="molecule type" value="Genomic_DNA"/>
</dbReference>
<dbReference type="GO" id="GO:1903785">
    <property type="term" value="P:L-valine transmembrane transport"/>
    <property type="evidence" value="ECO:0007669"/>
    <property type="project" value="TreeGrafter"/>
</dbReference>
<evidence type="ECO:0000256" key="8">
    <source>
        <dbReference type="SAM" id="Phobius"/>
    </source>
</evidence>
<dbReference type="AlphaFoldDB" id="A0A2N6SNP0"/>
<feature type="transmembrane region" description="Helical" evidence="8">
    <location>
        <begin position="37"/>
        <end position="55"/>
    </location>
</feature>
<evidence type="ECO:0000313" key="9">
    <source>
        <dbReference type="EMBL" id="PMC58714.1"/>
    </source>
</evidence>
<dbReference type="PANTHER" id="PTHR34979:SF1">
    <property type="entry name" value="INNER MEMBRANE PROTEIN YGAZ"/>
    <property type="match status" value="1"/>
</dbReference>
<evidence type="ECO:0000256" key="2">
    <source>
        <dbReference type="ARBA" id="ARBA00010735"/>
    </source>
</evidence>
<evidence type="ECO:0000256" key="7">
    <source>
        <dbReference type="ARBA" id="ARBA00023136"/>
    </source>
</evidence>
<feature type="transmembrane region" description="Helical" evidence="8">
    <location>
        <begin position="182"/>
        <end position="198"/>
    </location>
</feature>
<feature type="transmembrane region" description="Helical" evidence="8">
    <location>
        <begin position="67"/>
        <end position="85"/>
    </location>
</feature>
<evidence type="ECO:0000256" key="3">
    <source>
        <dbReference type="ARBA" id="ARBA00022448"/>
    </source>
</evidence>
<keyword evidence="5 8" id="KW-0812">Transmembrane</keyword>
<keyword evidence="7 8" id="KW-0472">Membrane</keyword>
<reference evidence="9 10" key="1">
    <citation type="submission" date="2017-09" db="EMBL/GenBank/DDBJ databases">
        <title>Bacterial strain isolated from the female urinary microbiota.</title>
        <authorList>
            <person name="Thomas-White K."/>
            <person name="Kumar N."/>
            <person name="Forster S."/>
            <person name="Putonti C."/>
            <person name="Lawley T."/>
            <person name="Wolfe A.J."/>
        </authorList>
    </citation>
    <scope>NUCLEOTIDE SEQUENCE [LARGE SCALE GENOMIC DNA]</scope>
    <source>
        <strain evidence="9 10">UMB0852</strain>
    </source>
</reference>
<accession>A0A2N6SNP0</accession>
<evidence type="ECO:0000313" key="10">
    <source>
        <dbReference type="Proteomes" id="UP000235682"/>
    </source>
</evidence>
<protein>
    <submittedName>
        <fullName evidence="9">Branched-chain amino acid transporter AzlC</fullName>
    </submittedName>
</protein>
<evidence type="ECO:0000256" key="5">
    <source>
        <dbReference type="ARBA" id="ARBA00022692"/>
    </source>
</evidence>
<dbReference type="InterPro" id="IPR011606">
    <property type="entry name" value="Brnchd-chn_aa_trnsp_permease"/>
</dbReference>
<keyword evidence="10" id="KW-1185">Reference proteome</keyword>
<evidence type="ECO:0000256" key="4">
    <source>
        <dbReference type="ARBA" id="ARBA00022475"/>
    </source>
</evidence>
<dbReference type="PANTHER" id="PTHR34979">
    <property type="entry name" value="INNER MEMBRANE PROTEIN YGAZ"/>
    <property type="match status" value="1"/>
</dbReference>
<name>A0A2N6SNP0_9LACT</name>
<keyword evidence="6 8" id="KW-1133">Transmembrane helix</keyword>
<evidence type="ECO:0000256" key="6">
    <source>
        <dbReference type="ARBA" id="ARBA00022989"/>
    </source>
</evidence>
<dbReference type="Proteomes" id="UP000235682">
    <property type="component" value="Unassembled WGS sequence"/>
</dbReference>
<comment type="caution">
    <text evidence="9">The sequence shown here is derived from an EMBL/GenBank/DDBJ whole genome shotgun (WGS) entry which is preliminary data.</text>
</comment>
<dbReference type="Pfam" id="PF03591">
    <property type="entry name" value="AzlC"/>
    <property type="match status" value="1"/>
</dbReference>
<evidence type="ECO:0000256" key="1">
    <source>
        <dbReference type="ARBA" id="ARBA00004651"/>
    </source>
</evidence>
<keyword evidence="4" id="KW-1003">Cell membrane</keyword>
<dbReference type="OrthoDB" id="3181706at2"/>